<feature type="domain" description="C2H2-type" evidence="9">
    <location>
        <begin position="35"/>
        <end position="64"/>
    </location>
</feature>
<keyword evidence="4 7" id="KW-0863">Zinc-finger</keyword>
<dbReference type="PANTHER" id="PTHR23226">
    <property type="entry name" value="ZINC FINGER AND SCAN DOMAIN-CONTAINING"/>
    <property type="match status" value="1"/>
</dbReference>
<accession>A0A6P3XUD7</accession>
<dbReference type="KEGG" id="dqu:106748010"/>
<reference evidence="11" key="1">
    <citation type="submission" date="2025-08" db="UniProtKB">
        <authorList>
            <consortium name="RefSeq"/>
        </authorList>
    </citation>
    <scope>IDENTIFICATION</scope>
</reference>
<dbReference type="PROSITE" id="PS00028">
    <property type="entry name" value="ZINC_FINGER_C2H2_1"/>
    <property type="match status" value="9"/>
</dbReference>
<comment type="subcellular location">
    <subcellularLocation>
        <location evidence="1">Nucleus</location>
    </subcellularLocation>
</comment>
<feature type="compositionally biased region" description="Polar residues" evidence="8">
    <location>
        <begin position="1"/>
        <end position="16"/>
    </location>
</feature>
<keyword evidence="6" id="KW-0539">Nucleus</keyword>
<dbReference type="GO" id="GO:0008270">
    <property type="term" value="F:zinc ion binding"/>
    <property type="evidence" value="ECO:0007669"/>
    <property type="project" value="UniProtKB-KW"/>
</dbReference>
<feature type="region of interest" description="Disordered" evidence="8">
    <location>
        <begin position="292"/>
        <end position="311"/>
    </location>
</feature>
<feature type="domain" description="C2H2-type" evidence="9">
    <location>
        <begin position="210"/>
        <end position="237"/>
    </location>
</feature>
<feature type="domain" description="C2H2-type" evidence="9">
    <location>
        <begin position="269"/>
        <end position="296"/>
    </location>
</feature>
<dbReference type="SMART" id="SM00355">
    <property type="entry name" value="ZnF_C2H2"/>
    <property type="match status" value="9"/>
</dbReference>
<feature type="region of interest" description="Disordered" evidence="8">
    <location>
        <begin position="1"/>
        <end position="20"/>
    </location>
</feature>
<dbReference type="GO" id="GO:0000981">
    <property type="term" value="F:DNA-binding transcription factor activity, RNA polymerase II-specific"/>
    <property type="evidence" value="ECO:0007669"/>
    <property type="project" value="TreeGrafter"/>
</dbReference>
<keyword evidence="3" id="KW-0677">Repeat</keyword>
<feature type="domain" description="C2H2-type" evidence="9">
    <location>
        <begin position="181"/>
        <end position="211"/>
    </location>
</feature>
<evidence type="ECO:0000256" key="8">
    <source>
        <dbReference type="SAM" id="MobiDB-lite"/>
    </source>
</evidence>
<dbReference type="GeneID" id="106748010"/>
<dbReference type="InterPro" id="IPR036236">
    <property type="entry name" value="Znf_C2H2_sf"/>
</dbReference>
<dbReference type="Gene3D" id="3.30.160.60">
    <property type="entry name" value="Classic Zinc Finger"/>
    <property type="match status" value="6"/>
</dbReference>
<dbReference type="OrthoDB" id="2687452at2759"/>
<dbReference type="FunFam" id="3.30.160.60:FF:000446">
    <property type="entry name" value="Zinc finger protein"/>
    <property type="match status" value="1"/>
</dbReference>
<gene>
    <name evidence="11" type="primary">LOC106748010</name>
</gene>
<keyword evidence="2" id="KW-0479">Metal-binding</keyword>
<evidence type="ECO:0000259" key="9">
    <source>
        <dbReference type="PROSITE" id="PS50157"/>
    </source>
</evidence>
<name>A0A6P3XUD7_DINQU</name>
<dbReference type="GO" id="GO:0000978">
    <property type="term" value="F:RNA polymerase II cis-regulatory region sequence-specific DNA binding"/>
    <property type="evidence" value="ECO:0007669"/>
    <property type="project" value="TreeGrafter"/>
</dbReference>
<evidence type="ECO:0000256" key="7">
    <source>
        <dbReference type="PROSITE-ProRule" id="PRU00042"/>
    </source>
</evidence>
<keyword evidence="10" id="KW-1185">Reference proteome</keyword>
<dbReference type="AlphaFoldDB" id="A0A6P3XUD7"/>
<evidence type="ECO:0000256" key="2">
    <source>
        <dbReference type="ARBA" id="ARBA00022723"/>
    </source>
</evidence>
<feature type="domain" description="C2H2-type" evidence="9">
    <location>
        <begin position="155"/>
        <end position="182"/>
    </location>
</feature>
<dbReference type="Pfam" id="PF00096">
    <property type="entry name" value="zf-C2H2"/>
    <property type="match status" value="5"/>
</dbReference>
<evidence type="ECO:0000313" key="11">
    <source>
        <dbReference type="RefSeq" id="XP_014481634.1"/>
    </source>
</evidence>
<dbReference type="Proteomes" id="UP000515204">
    <property type="component" value="Unplaced"/>
</dbReference>
<feature type="compositionally biased region" description="Basic residues" evidence="8">
    <location>
        <begin position="297"/>
        <end position="307"/>
    </location>
</feature>
<dbReference type="PROSITE" id="PS50157">
    <property type="entry name" value="ZINC_FINGER_C2H2_2"/>
    <property type="match status" value="9"/>
</dbReference>
<dbReference type="InterPro" id="IPR013087">
    <property type="entry name" value="Znf_C2H2_type"/>
</dbReference>
<feature type="domain" description="C2H2-type" evidence="9">
    <location>
        <begin position="239"/>
        <end position="269"/>
    </location>
</feature>
<organism evidence="10 11">
    <name type="scientific">Dinoponera quadriceps</name>
    <name type="common">South American ant</name>
    <dbReference type="NCBI Taxonomy" id="609295"/>
    <lineage>
        <taxon>Eukaryota</taxon>
        <taxon>Metazoa</taxon>
        <taxon>Ecdysozoa</taxon>
        <taxon>Arthropoda</taxon>
        <taxon>Hexapoda</taxon>
        <taxon>Insecta</taxon>
        <taxon>Pterygota</taxon>
        <taxon>Neoptera</taxon>
        <taxon>Endopterygota</taxon>
        <taxon>Hymenoptera</taxon>
        <taxon>Apocrita</taxon>
        <taxon>Aculeata</taxon>
        <taxon>Formicoidea</taxon>
        <taxon>Formicidae</taxon>
        <taxon>Ponerinae</taxon>
        <taxon>Ponerini</taxon>
        <taxon>Dinoponera</taxon>
    </lineage>
</organism>
<evidence type="ECO:0000256" key="1">
    <source>
        <dbReference type="ARBA" id="ARBA00004123"/>
    </source>
</evidence>
<feature type="domain" description="C2H2-type" evidence="9">
    <location>
        <begin position="65"/>
        <end position="94"/>
    </location>
</feature>
<evidence type="ECO:0000256" key="6">
    <source>
        <dbReference type="ARBA" id="ARBA00023242"/>
    </source>
</evidence>
<evidence type="ECO:0000256" key="3">
    <source>
        <dbReference type="ARBA" id="ARBA00022737"/>
    </source>
</evidence>
<protein>
    <submittedName>
        <fullName evidence="11">Zinc finger protein 681-like</fullName>
    </submittedName>
</protein>
<evidence type="ECO:0000256" key="5">
    <source>
        <dbReference type="ARBA" id="ARBA00022833"/>
    </source>
</evidence>
<dbReference type="FunFam" id="3.30.160.60:FF:001102">
    <property type="entry name" value="Transcription factor IIIA"/>
    <property type="match status" value="1"/>
</dbReference>
<evidence type="ECO:0000256" key="4">
    <source>
        <dbReference type="ARBA" id="ARBA00022771"/>
    </source>
</evidence>
<feature type="domain" description="C2H2-type" evidence="9">
    <location>
        <begin position="127"/>
        <end position="154"/>
    </location>
</feature>
<sequence length="362" mass="42166">MGCTSDQDSDNISTGFQHGHDDVKTLITSPRKKVHKCTESGCHAIFSTASKLRRHKRHHTGERPYICTHPKCTKSYMSSSHLKRHLKTHDITKTVYQCQHCPMKISNQDNLKRHYRRRHSVDSKSKISCGECGMTFNKKFHLTQHQAEHFGTTSYKCDKCDKSFSTNTKLSRHEKSHDRSYPCPVSGCSEVFQKFSHLRTHKKMKHVTEYHCDKCNKIFFLKSKLRSHLKIHSENRMVIPCPYENCDRAYLQKCNLDYHIKSWHLGQKYYCDICSAGLKSKSKLVLHIKRHYEPKERKKNKERKKRKDSGIPKKSVISKLIGCNFPHQLEKLLLARETTIQISESTDNLSNNEQVESTECAS</sequence>
<dbReference type="GO" id="GO:0005634">
    <property type="term" value="C:nucleus"/>
    <property type="evidence" value="ECO:0007669"/>
    <property type="project" value="UniProtKB-SubCell"/>
</dbReference>
<keyword evidence="5" id="KW-0862">Zinc</keyword>
<feature type="domain" description="C2H2-type" evidence="9">
    <location>
        <begin position="96"/>
        <end position="124"/>
    </location>
</feature>
<proteinExistence type="predicted"/>
<evidence type="ECO:0000313" key="10">
    <source>
        <dbReference type="Proteomes" id="UP000515204"/>
    </source>
</evidence>
<dbReference type="RefSeq" id="XP_014481634.1">
    <property type="nucleotide sequence ID" value="XM_014626148.1"/>
</dbReference>
<dbReference type="SUPFAM" id="SSF57667">
    <property type="entry name" value="beta-beta-alpha zinc fingers"/>
    <property type="match status" value="5"/>
</dbReference>